<dbReference type="Pfam" id="PF22621">
    <property type="entry name" value="CurL-like_PKS_C"/>
    <property type="match status" value="1"/>
</dbReference>
<comment type="caution">
    <text evidence="2">The sequence shown here is derived from an EMBL/GenBank/DDBJ whole genome shotgun (WGS) entry which is preliminary data.</text>
</comment>
<dbReference type="AlphaFoldDB" id="A0A0C1NAM1"/>
<reference evidence="2" key="1">
    <citation type="journal article" date="2015" name="Genome Announc.">
        <title>Draft Genome Sequence of Tolypothrix boutellei Strain VB521301.</title>
        <authorList>
            <person name="Chandrababunaidu M.M."/>
            <person name="Singh D."/>
            <person name="Sen D."/>
            <person name="Bhan S."/>
            <person name="Das S."/>
            <person name="Gupta A."/>
            <person name="Adhikary S.P."/>
            <person name="Tripathy S."/>
        </authorList>
    </citation>
    <scope>NUCLEOTIDE SEQUENCE</scope>
    <source>
        <strain evidence="2">VB521301</strain>
    </source>
</reference>
<name>A0A0C1NAM1_9CYAN</name>
<dbReference type="Gene3D" id="3.30.70.3290">
    <property type="match status" value="1"/>
</dbReference>
<feature type="region of interest" description="Disordered" evidence="1">
    <location>
        <begin position="1"/>
        <end position="31"/>
    </location>
</feature>
<accession>A0A0C1NAM1</accession>
<evidence type="ECO:0000256" key="1">
    <source>
        <dbReference type="SAM" id="MobiDB-lite"/>
    </source>
</evidence>
<dbReference type="EMBL" id="JHEG02000042">
    <property type="protein sequence ID" value="KIE11762.1"/>
    <property type="molecule type" value="Genomic_DNA"/>
</dbReference>
<proteinExistence type="predicted"/>
<gene>
    <name evidence="2" type="ORF">DA73_0214040</name>
</gene>
<protein>
    <submittedName>
        <fullName evidence="2">Uncharacterized protein</fullName>
    </submittedName>
</protein>
<sequence>MAQAPFPHKQQESFKWSQVKKQKTPSKNNKNARFLLTLSAKSERALSELVGRYQTFLADEPTEALAGICFSANVRRSPLSRKSNFGKKSHTLLKS</sequence>
<evidence type="ECO:0000313" key="2">
    <source>
        <dbReference type="EMBL" id="KIE11762.1"/>
    </source>
</evidence>
<organism evidence="2">
    <name type="scientific">Tolypothrix bouteillei VB521301</name>
    <dbReference type="NCBI Taxonomy" id="1479485"/>
    <lineage>
        <taxon>Bacteria</taxon>
        <taxon>Bacillati</taxon>
        <taxon>Cyanobacteriota</taxon>
        <taxon>Cyanophyceae</taxon>
        <taxon>Nostocales</taxon>
        <taxon>Tolypothrichaceae</taxon>
        <taxon>Tolypothrix</taxon>
    </lineage>
</organism>